<protein>
    <recommendedName>
        <fullName evidence="4">Circadian associated repressor of transcription</fullName>
    </recommendedName>
</protein>
<feature type="compositionally biased region" description="Basic and acidic residues" evidence="1">
    <location>
        <begin position="360"/>
        <end position="375"/>
    </location>
</feature>
<feature type="compositionally biased region" description="Low complexity" evidence="1">
    <location>
        <begin position="81"/>
        <end position="95"/>
    </location>
</feature>
<organism evidence="2 3">
    <name type="scientific">Oncorhynchus mykiss</name>
    <name type="common">Rainbow trout</name>
    <name type="synonym">Salmo gairdneri</name>
    <dbReference type="NCBI Taxonomy" id="8022"/>
    <lineage>
        <taxon>Eukaryota</taxon>
        <taxon>Metazoa</taxon>
        <taxon>Chordata</taxon>
        <taxon>Craniata</taxon>
        <taxon>Vertebrata</taxon>
        <taxon>Euteleostomi</taxon>
        <taxon>Actinopterygii</taxon>
        <taxon>Neopterygii</taxon>
        <taxon>Teleostei</taxon>
        <taxon>Protacanthopterygii</taxon>
        <taxon>Salmoniformes</taxon>
        <taxon>Salmonidae</taxon>
        <taxon>Salmoninae</taxon>
        <taxon>Oncorhynchus</taxon>
    </lineage>
</organism>
<dbReference type="AlphaFoldDB" id="A0A8C7NMD4"/>
<reference evidence="2" key="1">
    <citation type="submission" date="2020-07" db="EMBL/GenBank/DDBJ databases">
        <title>A long reads based de novo assembly of the rainbow trout Arlee double haploid line genome.</title>
        <authorList>
            <person name="Gao G."/>
            <person name="Palti Y."/>
        </authorList>
    </citation>
    <scope>NUCLEOTIDE SEQUENCE [LARGE SCALE GENOMIC DNA]</scope>
</reference>
<evidence type="ECO:0000313" key="2">
    <source>
        <dbReference type="Ensembl" id="ENSOMYP00000009812.2"/>
    </source>
</evidence>
<feature type="compositionally biased region" description="Polar residues" evidence="1">
    <location>
        <begin position="427"/>
        <end position="438"/>
    </location>
</feature>
<evidence type="ECO:0000313" key="3">
    <source>
        <dbReference type="Proteomes" id="UP000694395"/>
    </source>
</evidence>
<accession>A0A8C7NMD4</accession>
<sequence length="492" mass="53593">MSYYVILSAKGKINKHKYGLDFSFSPLNIQCHLAVVIEDTFCYLAVILNLFSVYPTPPCSLASPPSPLSLSNHTVMQSQGSTSSQPSVDSLSSSDSYLFNHSEQAEDDTDVFLSERSPAVILGTGGMVRGNGSAGAESPESQWACDGFTDREEEESQGSEVTGGHPRVTAERQRTSETEREKTEGDLLFAQKCAELQGFVRPLLELLNGLKGGRFDRGLSSFQQSAAMDRIQRIVGVLRRPSIGEKYMNTLLQVETMLKMWFPQVSPFAPPTAPTLFPPHLSPRDSPSSTPPHRHRDQSHIPVKKRRLSWSDTDSDTPPPVLFKRLTASGGEKMGKEGGEVTSATSGVPPHPQDPTIDQENERKEDEDSKEREGESSSNKAGLYSEPGPTSVLVVPILSPWKPMEGKQLLPVMPPPTTRGSPAMQDSVISSTTPFNNLQSQQQPIGCQSQPVAGKTGKKTVKTCQGRVQAHSITAKPLKRGECKSRVNPAPL</sequence>
<dbReference type="GO" id="GO:0045892">
    <property type="term" value="P:negative regulation of DNA-templated transcription"/>
    <property type="evidence" value="ECO:0007669"/>
    <property type="project" value="TreeGrafter"/>
</dbReference>
<name>A0A8C7NMD4_ONCMY</name>
<feature type="compositionally biased region" description="Basic and acidic residues" evidence="1">
    <location>
        <begin position="168"/>
        <end position="183"/>
    </location>
</feature>
<dbReference type="PANTHER" id="PTHR35441:SF1">
    <property type="entry name" value="CIRCADIAN-ASSOCIATED TRANSCRIPTIONAL REPRESSOR"/>
    <property type="match status" value="1"/>
</dbReference>
<evidence type="ECO:0008006" key="4">
    <source>
        <dbReference type="Google" id="ProtNLM"/>
    </source>
</evidence>
<feature type="compositionally biased region" description="Low complexity" evidence="1">
    <location>
        <begin position="439"/>
        <end position="454"/>
    </location>
</feature>
<dbReference type="GO" id="GO:0032922">
    <property type="term" value="P:circadian regulation of gene expression"/>
    <property type="evidence" value="ECO:0007669"/>
    <property type="project" value="InterPro"/>
</dbReference>
<reference evidence="2" key="3">
    <citation type="submission" date="2025-09" db="UniProtKB">
        <authorList>
            <consortium name="Ensembl"/>
        </authorList>
    </citation>
    <scope>IDENTIFICATION</scope>
</reference>
<feature type="compositionally biased region" description="Basic residues" evidence="1">
    <location>
        <begin position="292"/>
        <end position="308"/>
    </location>
</feature>
<feature type="region of interest" description="Disordered" evidence="1">
    <location>
        <begin position="273"/>
        <end position="389"/>
    </location>
</feature>
<evidence type="ECO:0000256" key="1">
    <source>
        <dbReference type="SAM" id="MobiDB-lite"/>
    </source>
</evidence>
<dbReference type="InterPro" id="IPR031373">
    <property type="entry name" value="Ciart"/>
</dbReference>
<feature type="region of interest" description="Disordered" evidence="1">
    <location>
        <begin position="408"/>
        <end position="454"/>
    </location>
</feature>
<dbReference type="Proteomes" id="UP000694395">
    <property type="component" value="Chromosome 2"/>
</dbReference>
<reference evidence="2" key="2">
    <citation type="submission" date="2025-08" db="UniProtKB">
        <authorList>
            <consortium name="Ensembl"/>
        </authorList>
    </citation>
    <scope>IDENTIFICATION</scope>
</reference>
<dbReference type="PANTHER" id="PTHR35441">
    <property type="entry name" value="CIRCADIAN-ASSOCIATED TRANSCRIPTIONAL REPRESSOR"/>
    <property type="match status" value="1"/>
</dbReference>
<keyword evidence="3" id="KW-1185">Reference proteome</keyword>
<dbReference type="GeneTree" id="ENSGT00390000018360"/>
<feature type="region of interest" description="Disordered" evidence="1">
    <location>
        <begin position="72"/>
        <end position="95"/>
    </location>
</feature>
<feature type="region of interest" description="Disordered" evidence="1">
    <location>
        <begin position="149"/>
        <end position="183"/>
    </location>
</feature>
<dbReference type="Ensembl" id="ENSOMYT00000010851.2">
    <property type="protein sequence ID" value="ENSOMYP00000009812.2"/>
    <property type="gene ID" value="ENSOMYG00000004943.2"/>
</dbReference>
<proteinExistence type="predicted"/>
<dbReference type="Pfam" id="PF15673">
    <property type="entry name" value="Ciart"/>
    <property type="match status" value="1"/>
</dbReference>
<dbReference type="GO" id="GO:0005634">
    <property type="term" value="C:nucleus"/>
    <property type="evidence" value="ECO:0007669"/>
    <property type="project" value="TreeGrafter"/>
</dbReference>
<dbReference type="GO" id="GO:0000978">
    <property type="term" value="F:RNA polymerase II cis-regulatory region sequence-specific DNA binding"/>
    <property type="evidence" value="ECO:0007669"/>
    <property type="project" value="TreeGrafter"/>
</dbReference>